<dbReference type="AlphaFoldDB" id="A0A1B4V124"/>
<protein>
    <submittedName>
        <fullName evidence="4">Metallophosphoesterase</fullName>
    </submittedName>
</protein>
<keyword evidence="5" id="KW-1185">Reference proteome</keyword>
<dbReference type="Pfam" id="PF00149">
    <property type="entry name" value="Metallophos"/>
    <property type="match status" value="1"/>
</dbReference>
<dbReference type="InterPro" id="IPR051158">
    <property type="entry name" value="Metallophosphoesterase_sf"/>
</dbReference>
<dbReference type="GO" id="GO:0046872">
    <property type="term" value="F:metal ion binding"/>
    <property type="evidence" value="ECO:0007669"/>
    <property type="project" value="UniProtKB-KW"/>
</dbReference>
<evidence type="ECO:0000259" key="3">
    <source>
        <dbReference type="Pfam" id="PF00149"/>
    </source>
</evidence>
<dbReference type="RefSeq" id="WP_096458562.1">
    <property type="nucleotide sequence ID" value="NZ_AP014936.1"/>
</dbReference>
<dbReference type="Proteomes" id="UP000218899">
    <property type="component" value="Chromosome"/>
</dbReference>
<dbReference type="PANTHER" id="PTHR31302">
    <property type="entry name" value="TRANSMEMBRANE PROTEIN WITH METALLOPHOSPHOESTERASE DOMAIN-RELATED"/>
    <property type="match status" value="1"/>
</dbReference>
<evidence type="ECO:0000256" key="2">
    <source>
        <dbReference type="ARBA" id="ARBA00022801"/>
    </source>
</evidence>
<dbReference type="Gene3D" id="3.60.21.10">
    <property type="match status" value="1"/>
</dbReference>
<name>A0A1B4V124_9GAMM</name>
<keyword evidence="1" id="KW-0479">Metal-binding</keyword>
<dbReference type="KEGG" id="sva:SVA_0597"/>
<feature type="domain" description="Calcineurin-like phosphoesterase" evidence="3">
    <location>
        <begin position="110"/>
        <end position="267"/>
    </location>
</feature>
<dbReference type="OrthoDB" id="9780884at2"/>
<dbReference type="SUPFAM" id="SSF56300">
    <property type="entry name" value="Metallo-dependent phosphatases"/>
    <property type="match status" value="1"/>
</dbReference>
<dbReference type="GO" id="GO:0016020">
    <property type="term" value="C:membrane"/>
    <property type="evidence" value="ECO:0007669"/>
    <property type="project" value="GOC"/>
</dbReference>
<sequence>MKDNVTPLFDDPADAQTASEADGLAALESRVGRVHLRQRLGLEADYEERVFRFGTHFFHLENWYSVHALIRNSLRLVGLHGRGRRNARAVVLRENEVALEGLPAAFDGYRVLQISDPHLDMSEDITDAVIERVRGLEYDLCVMTGDYRARTFGPYQPTLAAMARVREHLRGTIAAVLGNHDTIRMVPGLEAMGIRVLLNESMALARDDAEIHLAGIDDAHYYRLDNFEKAAARIPSNAFSILLSHTPETYKHAGHAGFRLMLCGHTHGGQICLPGGLPVITDADCPRRYVRGPWRYHSLIGYTSTGSGSSIVDVRLNCPPEVTLHRLRAI</sequence>
<gene>
    <name evidence="4" type="ORF">SVA_0597</name>
</gene>
<dbReference type="GO" id="GO:0008758">
    <property type="term" value="F:UDP-2,3-diacylglucosamine hydrolase activity"/>
    <property type="evidence" value="ECO:0007669"/>
    <property type="project" value="TreeGrafter"/>
</dbReference>
<reference evidence="4 5" key="1">
    <citation type="submission" date="2015-08" db="EMBL/GenBank/DDBJ databases">
        <title>Complete genome sequence of Sulfurifustis variabilis.</title>
        <authorList>
            <person name="Miura A."/>
            <person name="Kojima H."/>
            <person name="Fukui M."/>
        </authorList>
    </citation>
    <scope>NUCLEOTIDE SEQUENCE [LARGE SCALE GENOMIC DNA]</scope>
    <source>
        <strain evidence="5">skN76</strain>
    </source>
</reference>
<keyword evidence="2" id="KW-0378">Hydrolase</keyword>
<dbReference type="GO" id="GO:0009245">
    <property type="term" value="P:lipid A biosynthetic process"/>
    <property type="evidence" value="ECO:0007669"/>
    <property type="project" value="TreeGrafter"/>
</dbReference>
<organism evidence="4 5">
    <name type="scientific">Sulfurifustis variabilis</name>
    <dbReference type="NCBI Taxonomy" id="1675686"/>
    <lineage>
        <taxon>Bacteria</taxon>
        <taxon>Pseudomonadati</taxon>
        <taxon>Pseudomonadota</taxon>
        <taxon>Gammaproteobacteria</taxon>
        <taxon>Acidiferrobacterales</taxon>
        <taxon>Acidiferrobacteraceae</taxon>
        <taxon>Sulfurifustis</taxon>
    </lineage>
</organism>
<proteinExistence type="predicted"/>
<dbReference type="PANTHER" id="PTHR31302:SF31">
    <property type="entry name" value="PHOSPHODIESTERASE YAEI"/>
    <property type="match status" value="1"/>
</dbReference>
<evidence type="ECO:0000256" key="1">
    <source>
        <dbReference type="ARBA" id="ARBA00022723"/>
    </source>
</evidence>
<dbReference type="InterPro" id="IPR004843">
    <property type="entry name" value="Calcineurin-like_PHP"/>
</dbReference>
<dbReference type="EMBL" id="AP014936">
    <property type="protein sequence ID" value="BAU47176.1"/>
    <property type="molecule type" value="Genomic_DNA"/>
</dbReference>
<accession>A0A1B4V124</accession>
<evidence type="ECO:0000313" key="5">
    <source>
        <dbReference type="Proteomes" id="UP000218899"/>
    </source>
</evidence>
<evidence type="ECO:0000313" key="4">
    <source>
        <dbReference type="EMBL" id="BAU47176.1"/>
    </source>
</evidence>
<dbReference type="InterPro" id="IPR029052">
    <property type="entry name" value="Metallo-depent_PP-like"/>
</dbReference>